<protein>
    <recommendedName>
        <fullName evidence="14">Transcriptional coregulator SSA1</fullName>
        <ecNumber evidence="4">3.6.4.10</ecNumber>
    </recommendedName>
    <alternativeName>
        <fullName evidence="11">Immunoglobulin heavy chain-binding protein homolog</fullName>
    </alternativeName>
</protein>
<evidence type="ECO:0000256" key="2">
    <source>
        <dbReference type="ARBA" id="ARBA00004319"/>
    </source>
</evidence>
<dbReference type="CDD" id="cd10241">
    <property type="entry name" value="ASKHA_NBD_HSP70_BiP"/>
    <property type="match status" value="1"/>
</dbReference>
<evidence type="ECO:0000256" key="11">
    <source>
        <dbReference type="ARBA" id="ARBA00031728"/>
    </source>
</evidence>
<dbReference type="PANTHER" id="PTHR19375">
    <property type="entry name" value="HEAT SHOCK PROTEIN 70KDA"/>
    <property type="match status" value="1"/>
</dbReference>
<feature type="coiled-coil region" evidence="15">
    <location>
        <begin position="203"/>
        <end position="230"/>
    </location>
</feature>
<keyword evidence="15" id="KW-0175">Coiled coil</keyword>
<proteinExistence type="inferred from homology"/>
<comment type="caution">
    <text evidence="16">The sequence shown here is derived from an EMBL/GenBank/DDBJ whole genome shotgun (WGS) entry which is preliminary data.</text>
</comment>
<comment type="catalytic activity">
    <reaction evidence="12">
        <text>ATP + H2O = ADP + phosphate + H(+)</text>
        <dbReference type="Rhea" id="RHEA:13065"/>
        <dbReference type="ChEBI" id="CHEBI:15377"/>
        <dbReference type="ChEBI" id="CHEBI:15378"/>
        <dbReference type="ChEBI" id="CHEBI:30616"/>
        <dbReference type="ChEBI" id="CHEBI:43474"/>
        <dbReference type="ChEBI" id="CHEBI:456216"/>
        <dbReference type="EC" id="3.6.4.10"/>
    </reaction>
</comment>
<evidence type="ECO:0000256" key="9">
    <source>
        <dbReference type="ARBA" id="ARBA00023015"/>
    </source>
</evidence>
<dbReference type="InterPro" id="IPR029047">
    <property type="entry name" value="HSP70_peptide-bd_sf"/>
</dbReference>
<dbReference type="Gene3D" id="3.90.640.10">
    <property type="entry name" value="Actin, Chain A, domain 4"/>
    <property type="match status" value="1"/>
</dbReference>
<dbReference type="AlphaFoldDB" id="A0A8H3GNY8"/>
<dbReference type="Pfam" id="PF00012">
    <property type="entry name" value="HSP70"/>
    <property type="match status" value="1"/>
</dbReference>
<dbReference type="SUPFAM" id="SSF53067">
    <property type="entry name" value="Actin-like ATPase domain"/>
    <property type="match status" value="2"/>
</dbReference>
<evidence type="ECO:0000313" key="17">
    <source>
        <dbReference type="Proteomes" id="UP000663846"/>
    </source>
</evidence>
<evidence type="ECO:0000256" key="3">
    <source>
        <dbReference type="ARBA" id="ARBA00007381"/>
    </source>
</evidence>
<dbReference type="InterPro" id="IPR013126">
    <property type="entry name" value="Hsp_70_fam"/>
</dbReference>
<evidence type="ECO:0000313" key="16">
    <source>
        <dbReference type="EMBL" id="CAE6459202.1"/>
    </source>
</evidence>
<evidence type="ECO:0000256" key="8">
    <source>
        <dbReference type="ARBA" id="ARBA00022840"/>
    </source>
</evidence>
<dbReference type="FunFam" id="3.30.30.30:FF:000001">
    <property type="entry name" value="heat shock 70 kDa protein-like"/>
    <property type="match status" value="1"/>
</dbReference>
<dbReference type="FunFam" id="3.30.420.40:FF:000545">
    <property type="entry name" value="Endoplasmic reticulum chaperone BiP"/>
    <property type="match status" value="1"/>
</dbReference>
<evidence type="ECO:0000256" key="4">
    <source>
        <dbReference type="ARBA" id="ARBA00012554"/>
    </source>
</evidence>
<keyword evidence="6" id="KW-0547">Nucleotide-binding</keyword>
<sequence>MNDYAAKAAFHTSPSQTVFDAKRLIGRKFEDPELKRDMKHWPFKVVNKGGKPMIQVKNKSELKDFTPEEISAMILTKMKETAEAYLGKKVTHAVVTVPAYFNDAQRQATKDAGTIAGLTILRIVNEPTAAAIAYGLDKKGGETQIIVYDLGGGTFDVSLLSIDDGVFEVLATAGDTHLGGEDFDNRVIEHFIREYKKKTGTDVSKNQRAVSKLKKEVEKAKRTLSSQMSTKLEIESFENGNDFSETLTRSKFEELNIDLFRKTMKPVEQVLKDSGVKKDDISDIVLVGGSTRIPKVQQLIKEYFGKEPSKGINPDEAVAYGAAIQGGILSGEEGVEDVVLIDVCPLTLGIETTGGVFTKLIPRNTVVPTKKSQIFSTAADNQPTVLIQVFEGERSLTKDNNLLGKFELSGIPPAQRGVPQIEVTFEIDANGILKVGAADKGTGKSESITITNEKGRLSQEEIDRMVREAEEFASEDEAQRKRIEA</sequence>
<accession>A0A8H3GNY8</accession>
<evidence type="ECO:0000256" key="12">
    <source>
        <dbReference type="ARBA" id="ARBA00048056"/>
    </source>
</evidence>
<keyword evidence="8" id="KW-0067">ATP-binding</keyword>
<comment type="subunit">
    <text evidence="13">Interacts with transcription factor HSF1 on chromatin.</text>
</comment>
<evidence type="ECO:0000256" key="13">
    <source>
        <dbReference type="ARBA" id="ARBA00062310"/>
    </source>
</evidence>
<dbReference type="PROSITE" id="PS00329">
    <property type="entry name" value="HSP70_2"/>
    <property type="match status" value="1"/>
</dbReference>
<feature type="non-terminal residue" evidence="16">
    <location>
        <position position="485"/>
    </location>
</feature>
<dbReference type="SUPFAM" id="SSF100920">
    <property type="entry name" value="Heat shock protein 70kD (HSP70), peptide-binding domain"/>
    <property type="match status" value="1"/>
</dbReference>
<evidence type="ECO:0000256" key="1">
    <source>
        <dbReference type="ARBA" id="ARBA00002226"/>
    </source>
</evidence>
<dbReference type="FunFam" id="3.30.420.40:FF:000125">
    <property type="entry name" value="Chaperone protein DnaK 1"/>
    <property type="match status" value="1"/>
</dbReference>
<dbReference type="GO" id="GO:0005788">
    <property type="term" value="C:endoplasmic reticulum lumen"/>
    <property type="evidence" value="ECO:0007669"/>
    <property type="project" value="UniProtKB-SubCell"/>
</dbReference>
<dbReference type="GO" id="GO:0140662">
    <property type="term" value="F:ATP-dependent protein folding chaperone"/>
    <property type="evidence" value="ECO:0007669"/>
    <property type="project" value="InterPro"/>
</dbReference>
<dbReference type="PRINTS" id="PR00301">
    <property type="entry name" value="HEATSHOCK70"/>
</dbReference>
<dbReference type="PROSITE" id="PS01036">
    <property type="entry name" value="HSP70_3"/>
    <property type="match status" value="1"/>
</dbReference>
<comment type="subcellular location">
    <subcellularLocation>
        <location evidence="2">Endoplasmic reticulum lumen</location>
    </subcellularLocation>
</comment>
<dbReference type="Gene3D" id="3.30.420.40">
    <property type="match status" value="2"/>
</dbReference>
<dbReference type="Gene3D" id="2.60.34.10">
    <property type="entry name" value="Substrate Binding Domain Of DNAk, Chain A, domain 1"/>
    <property type="match status" value="1"/>
</dbReference>
<dbReference type="FunFam" id="2.60.34.10:FF:000002">
    <property type="entry name" value="Heat shock 70 kDa"/>
    <property type="match status" value="1"/>
</dbReference>
<reference evidence="16" key="1">
    <citation type="submission" date="2021-01" db="EMBL/GenBank/DDBJ databases">
        <authorList>
            <person name="Kaushik A."/>
        </authorList>
    </citation>
    <scope>NUCLEOTIDE SEQUENCE</scope>
    <source>
        <strain evidence="16">AG1-1C</strain>
    </source>
</reference>
<dbReference type="InterPro" id="IPR018181">
    <property type="entry name" value="Heat_shock_70_CS"/>
</dbReference>
<keyword evidence="10" id="KW-0804">Transcription</keyword>
<dbReference type="InterPro" id="IPR043129">
    <property type="entry name" value="ATPase_NBD"/>
</dbReference>
<evidence type="ECO:0000256" key="15">
    <source>
        <dbReference type="SAM" id="Coils"/>
    </source>
</evidence>
<dbReference type="NCBIfam" id="NF001413">
    <property type="entry name" value="PRK00290.1"/>
    <property type="match status" value="1"/>
</dbReference>
<dbReference type="Proteomes" id="UP000663846">
    <property type="component" value="Unassembled WGS sequence"/>
</dbReference>
<evidence type="ECO:0000256" key="10">
    <source>
        <dbReference type="ARBA" id="ARBA00023163"/>
    </source>
</evidence>
<evidence type="ECO:0000256" key="7">
    <source>
        <dbReference type="ARBA" id="ARBA00022824"/>
    </source>
</evidence>
<dbReference type="InterPro" id="IPR042050">
    <property type="entry name" value="BIP_NBD"/>
</dbReference>
<keyword evidence="5" id="KW-0732">Signal</keyword>
<evidence type="ECO:0000256" key="6">
    <source>
        <dbReference type="ARBA" id="ARBA00022741"/>
    </source>
</evidence>
<organism evidence="16 17">
    <name type="scientific">Rhizoctonia solani</name>
    <dbReference type="NCBI Taxonomy" id="456999"/>
    <lineage>
        <taxon>Eukaryota</taxon>
        <taxon>Fungi</taxon>
        <taxon>Dikarya</taxon>
        <taxon>Basidiomycota</taxon>
        <taxon>Agaricomycotina</taxon>
        <taxon>Agaricomycetes</taxon>
        <taxon>Cantharellales</taxon>
        <taxon>Ceratobasidiaceae</taxon>
        <taxon>Rhizoctonia</taxon>
    </lineage>
</organism>
<comment type="function">
    <text evidence="1">Probably plays a role in facilitating the assembly of multimeric protein complexes inside the ER. Is required for secretory polypeptide translocation. May physically associate with SEC63 protein in the endoplasmic reticulum and this interaction may be regulated by ATP hydrolysis.</text>
</comment>
<dbReference type="FunFam" id="3.90.640.10:FF:000153">
    <property type="entry name" value="Endoplasmic reticulum chaperone BiP"/>
    <property type="match status" value="1"/>
</dbReference>
<keyword evidence="7" id="KW-0256">Endoplasmic reticulum</keyword>
<dbReference type="EMBL" id="CAJMWS010000692">
    <property type="protein sequence ID" value="CAE6459202.1"/>
    <property type="molecule type" value="Genomic_DNA"/>
</dbReference>
<evidence type="ECO:0000256" key="5">
    <source>
        <dbReference type="ARBA" id="ARBA00022729"/>
    </source>
</evidence>
<gene>
    <name evidence="16" type="ORF">RDB_LOCUS156963</name>
</gene>
<name>A0A8H3GNY8_9AGAM</name>
<dbReference type="GO" id="GO:0005524">
    <property type="term" value="F:ATP binding"/>
    <property type="evidence" value="ECO:0007669"/>
    <property type="project" value="UniProtKB-KW"/>
</dbReference>
<keyword evidence="9" id="KW-0805">Transcription regulation</keyword>
<dbReference type="EC" id="3.6.4.10" evidence="4"/>
<evidence type="ECO:0000256" key="14">
    <source>
        <dbReference type="ARBA" id="ARBA00068399"/>
    </source>
</evidence>
<comment type="similarity">
    <text evidence="3">Belongs to the heat shock protein 70 family.</text>
</comment>